<name>A0A3B1DP94_9ZZZZ</name>
<dbReference type="PROSITE" id="PS51841">
    <property type="entry name" value="LTD"/>
    <property type="match status" value="1"/>
</dbReference>
<dbReference type="InterPro" id="IPR001322">
    <property type="entry name" value="Lamin_tail_dom"/>
</dbReference>
<evidence type="ECO:0000259" key="1">
    <source>
        <dbReference type="PROSITE" id="PS51841"/>
    </source>
</evidence>
<evidence type="ECO:0000313" key="2">
    <source>
        <dbReference type="EMBL" id="VAX37934.1"/>
    </source>
</evidence>
<accession>A0A3B1DP94</accession>
<dbReference type="EMBL" id="UOGJ01000144">
    <property type="protein sequence ID" value="VAX37934.1"/>
    <property type="molecule type" value="Genomic_DNA"/>
</dbReference>
<dbReference type="AlphaFoldDB" id="A0A3B1DP94"/>
<dbReference type="Pfam" id="PF00932">
    <property type="entry name" value="LTD"/>
    <property type="match status" value="1"/>
</dbReference>
<gene>
    <name evidence="2" type="ORF">MNBD_UNCLBAC01-416</name>
</gene>
<protein>
    <recommendedName>
        <fullName evidence="1">LTD domain-containing protein</fullName>
    </recommendedName>
</protein>
<sequence length="216" mass="23605">MKFKNILLVVFLCTIITSPAHAIIFINEILADPAAGISGDANNDGTTSSKQDEFIELFNDSNYSVNISGWFLTDATKTRHLFPTNSVISPYDYFIIFGGGNPEIPLSTWQTASTKSLGFNNSGDTIRLFNNTSQLIDQVTYGKEGGKNQSLTYYPTGDGDFILHSDIPQAQGRLFSPGTDVDGIQKIQTVTTPELSSLAYLLMGLTGFLSKRKIKV</sequence>
<reference evidence="2" key="1">
    <citation type="submission" date="2018-06" db="EMBL/GenBank/DDBJ databases">
        <authorList>
            <person name="Zhirakovskaya E."/>
        </authorList>
    </citation>
    <scope>NUCLEOTIDE SEQUENCE</scope>
</reference>
<dbReference type="InterPro" id="IPR036415">
    <property type="entry name" value="Lamin_tail_dom_sf"/>
</dbReference>
<organism evidence="2">
    <name type="scientific">hydrothermal vent metagenome</name>
    <dbReference type="NCBI Taxonomy" id="652676"/>
    <lineage>
        <taxon>unclassified sequences</taxon>
        <taxon>metagenomes</taxon>
        <taxon>ecological metagenomes</taxon>
    </lineage>
</organism>
<dbReference type="Gene3D" id="2.60.40.1260">
    <property type="entry name" value="Lamin Tail domain"/>
    <property type="match status" value="1"/>
</dbReference>
<proteinExistence type="predicted"/>
<feature type="domain" description="LTD" evidence="1">
    <location>
        <begin position="17"/>
        <end position="143"/>
    </location>
</feature>
<dbReference type="SUPFAM" id="SSF74853">
    <property type="entry name" value="Lamin A/C globular tail domain"/>
    <property type="match status" value="1"/>
</dbReference>